<dbReference type="InterPro" id="IPR000315">
    <property type="entry name" value="Znf_B-box"/>
</dbReference>
<dbReference type="GO" id="GO:0008270">
    <property type="term" value="F:zinc ion binding"/>
    <property type="evidence" value="ECO:0007669"/>
    <property type="project" value="InterPro"/>
</dbReference>
<feature type="transmembrane region" description="Helical" evidence="1">
    <location>
        <begin position="115"/>
        <end position="133"/>
    </location>
</feature>
<protein>
    <recommendedName>
        <fullName evidence="2">B box-type domain-containing protein</fullName>
    </recommendedName>
</protein>
<comment type="caution">
    <text evidence="3">The sequence shown here is derived from an EMBL/GenBank/DDBJ whole genome shotgun (WGS) entry which is preliminary data.</text>
</comment>
<accession>A0A497F529</accession>
<feature type="transmembrane region" description="Helical" evidence="1">
    <location>
        <begin position="92"/>
        <end position="109"/>
    </location>
</feature>
<feature type="transmembrane region" description="Helical" evidence="1">
    <location>
        <begin position="64"/>
        <end position="85"/>
    </location>
</feature>
<dbReference type="Proteomes" id="UP000269499">
    <property type="component" value="Unassembled WGS sequence"/>
</dbReference>
<dbReference type="AlphaFoldDB" id="A0A497F529"/>
<evidence type="ECO:0000259" key="2">
    <source>
        <dbReference type="PROSITE" id="PS50119"/>
    </source>
</evidence>
<sequence>MVKCEICGRREARYVCQECGRRVCELCIDPYTWTCINCMEKLKPKIVERQLIYAPPPINSMMKITLIGFLITFIGMLIMMIAAILKAGEVSGGIIIFPFIPIPLVIGFGPEAVTAVLLTIALAIAATIIFIITRRTQVEI</sequence>
<evidence type="ECO:0000313" key="3">
    <source>
        <dbReference type="EMBL" id="RLE54040.1"/>
    </source>
</evidence>
<dbReference type="CDD" id="cd19757">
    <property type="entry name" value="Bbox1"/>
    <property type="match status" value="1"/>
</dbReference>
<dbReference type="EMBL" id="QMRA01000037">
    <property type="protein sequence ID" value="RLE54040.1"/>
    <property type="molecule type" value="Genomic_DNA"/>
</dbReference>
<reference evidence="3 4" key="1">
    <citation type="submission" date="2018-06" db="EMBL/GenBank/DDBJ databases">
        <title>Extensive metabolic versatility and redundancy in microbially diverse, dynamic hydrothermal sediments.</title>
        <authorList>
            <person name="Dombrowski N."/>
            <person name="Teske A."/>
            <person name="Baker B.J."/>
        </authorList>
    </citation>
    <scope>NUCLEOTIDE SEQUENCE [LARGE SCALE GENOMIC DNA]</scope>
    <source>
        <strain evidence="3">B20_G2</strain>
    </source>
</reference>
<proteinExistence type="predicted"/>
<name>A0A497F529_9CREN</name>
<evidence type="ECO:0000256" key="1">
    <source>
        <dbReference type="SAM" id="Phobius"/>
    </source>
</evidence>
<keyword evidence="1" id="KW-0812">Transmembrane</keyword>
<feature type="domain" description="B box-type" evidence="2">
    <location>
        <begin position="1"/>
        <end position="27"/>
    </location>
</feature>
<dbReference type="InterPro" id="IPR011011">
    <property type="entry name" value="Znf_FYVE_PHD"/>
</dbReference>
<dbReference type="PROSITE" id="PS50119">
    <property type="entry name" value="ZF_BBOX"/>
    <property type="match status" value="1"/>
</dbReference>
<keyword evidence="1" id="KW-1133">Transmembrane helix</keyword>
<dbReference type="SUPFAM" id="SSF57903">
    <property type="entry name" value="FYVE/PHD zinc finger"/>
    <property type="match status" value="1"/>
</dbReference>
<keyword evidence="1" id="KW-0472">Membrane</keyword>
<organism evidence="3 4">
    <name type="scientific">Thermoproteota archaeon</name>
    <dbReference type="NCBI Taxonomy" id="2056631"/>
    <lineage>
        <taxon>Archaea</taxon>
        <taxon>Thermoproteota</taxon>
    </lineage>
</organism>
<evidence type="ECO:0000313" key="4">
    <source>
        <dbReference type="Proteomes" id="UP000269499"/>
    </source>
</evidence>
<gene>
    <name evidence="3" type="ORF">DRJ26_02405</name>
</gene>